<dbReference type="InterPro" id="IPR007271">
    <property type="entry name" value="Nuc_sug_transpt"/>
</dbReference>
<keyword evidence="6" id="KW-0762">Sugar transport</keyword>
<evidence type="ECO:0000256" key="3">
    <source>
        <dbReference type="ARBA" id="ARBA00022989"/>
    </source>
</evidence>
<feature type="transmembrane region" description="Helical" evidence="5">
    <location>
        <begin position="314"/>
        <end position="334"/>
    </location>
</feature>
<feature type="transmembrane region" description="Helical" evidence="5">
    <location>
        <begin position="51"/>
        <end position="74"/>
    </location>
</feature>
<accession>A0A9D5DI96</accession>
<dbReference type="InterPro" id="IPR037185">
    <property type="entry name" value="EmrE-like"/>
</dbReference>
<dbReference type="AlphaFoldDB" id="A0A9D5DI96"/>
<reference evidence="6" key="1">
    <citation type="submission" date="2022-10" db="EMBL/GenBank/DDBJ databases">
        <title>Adaptive evolution leads to modifications in subtelomeric GC content in a zoonotic Cryptosporidium species.</title>
        <authorList>
            <person name="Li J."/>
            <person name="Feng Y."/>
            <person name="Xiao L."/>
        </authorList>
    </citation>
    <scope>NUCLEOTIDE SEQUENCE</scope>
    <source>
        <strain evidence="6">33844</strain>
    </source>
</reference>
<dbReference type="GO" id="GO:0015165">
    <property type="term" value="F:pyrimidine nucleotide-sugar transmembrane transporter activity"/>
    <property type="evidence" value="ECO:0007669"/>
    <property type="project" value="InterPro"/>
</dbReference>
<dbReference type="SUPFAM" id="SSF103481">
    <property type="entry name" value="Multidrug resistance efflux transporter EmrE"/>
    <property type="match status" value="1"/>
</dbReference>
<dbReference type="Pfam" id="PF04142">
    <property type="entry name" value="Nuc_sug_transp"/>
    <property type="match status" value="2"/>
</dbReference>
<keyword evidence="6" id="KW-0813">Transport</keyword>
<keyword evidence="3 5" id="KW-1133">Transmembrane helix</keyword>
<evidence type="ECO:0000256" key="1">
    <source>
        <dbReference type="ARBA" id="ARBA00004141"/>
    </source>
</evidence>
<feature type="transmembrane region" description="Helical" evidence="5">
    <location>
        <begin position="284"/>
        <end position="302"/>
    </location>
</feature>
<dbReference type="Proteomes" id="UP001067231">
    <property type="component" value="Unassembled WGS sequence"/>
</dbReference>
<feature type="transmembrane region" description="Helical" evidence="5">
    <location>
        <begin position="86"/>
        <end position="108"/>
    </location>
</feature>
<feature type="transmembrane region" description="Helical" evidence="5">
    <location>
        <begin position="346"/>
        <end position="364"/>
    </location>
</feature>
<feature type="transmembrane region" description="Helical" evidence="5">
    <location>
        <begin position="215"/>
        <end position="238"/>
    </location>
</feature>
<dbReference type="GO" id="GO:0000139">
    <property type="term" value="C:Golgi membrane"/>
    <property type="evidence" value="ECO:0007669"/>
    <property type="project" value="InterPro"/>
</dbReference>
<comment type="subcellular location">
    <subcellularLocation>
        <location evidence="1">Membrane</location>
        <topology evidence="1">Multi-pass membrane protein</topology>
    </subcellularLocation>
</comment>
<protein>
    <submittedName>
        <fullName evidence="6">UDP N-acetylglucosamine transporter-like nucleotide sugar transporter</fullName>
    </submittedName>
</protein>
<feature type="transmembrane region" description="Helical" evidence="5">
    <location>
        <begin position="185"/>
        <end position="203"/>
    </location>
</feature>
<dbReference type="PANTHER" id="PTHR10231">
    <property type="entry name" value="NUCLEOTIDE-SUGAR TRANSMEMBRANE TRANSPORTER"/>
    <property type="match status" value="1"/>
</dbReference>
<feature type="transmembrane region" description="Helical" evidence="5">
    <location>
        <begin position="157"/>
        <end position="178"/>
    </location>
</feature>
<evidence type="ECO:0000313" key="6">
    <source>
        <dbReference type="EMBL" id="KAJ1604479.1"/>
    </source>
</evidence>
<organism evidence="6">
    <name type="scientific">Cryptosporidium canis</name>
    <dbReference type="NCBI Taxonomy" id="195482"/>
    <lineage>
        <taxon>Eukaryota</taxon>
        <taxon>Sar</taxon>
        <taxon>Alveolata</taxon>
        <taxon>Apicomplexa</taxon>
        <taxon>Conoidasida</taxon>
        <taxon>Coccidia</taxon>
        <taxon>Eucoccidiorida</taxon>
        <taxon>Eimeriorina</taxon>
        <taxon>Cryptosporidiidae</taxon>
        <taxon>Cryptosporidium</taxon>
    </lineage>
</organism>
<feature type="transmembrane region" description="Helical" evidence="5">
    <location>
        <begin position="129"/>
        <end position="151"/>
    </location>
</feature>
<dbReference type="OrthoDB" id="408493at2759"/>
<evidence type="ECO:0000256" key="5">
    <source>
        <dbReference type="SAM" id="Phobius"/>
    </source>
</evidence>
<keyword evidence="4 5" id="KW-0472">Membrane</keyword>
<sequence length="415" mass="46375">MKLERDLIPSETTELLERKASDKKGMLEINYVDDLYYLSLFRGRYNLQMRYLTLILMSIQCICVVLCMKLSVTYPASDGRQYLTPVAVVMGEILKLLTSLFMIFLISGGKSIKEFMYALKGEFLYDVRGNILIVIPGVLFLLQNNLTYIALERLPASIYQVTAQLKVLTTAVFSAIMFKRRLGTTRWFACFLLFIGVLMAQKSSNSRLKGNIDSFQFMIGFLASVTCSITSGLGSVIIEKVVKNNDTINKQTLDVDDSMCRDSQLEKGMNCTVKYTSTVWGRNVILSLIGICGGSPIAWISCKEKIQNYGIFQGFSWLTILVIFLNAYGGFIVVGVLKYSDSIMKCFFNALTIVLITILSWAFMGDSTPSIKFFIAATIVIIAVNIYTLNKILPSTLNTKLSQLLGYGKKDGATC</sequence>
<evidence type="ECO:0000256" key="2">
    <source>
        <dbReference type="ARBA" id="ARBA00022692"/>
    </source>
</evidence>
<evidence type="ECO:0000256" key="4">
    <source>
        <dbReference type="ARBA" id="ARBA00023136"/>
    </source>
</evidence>
<proteinExistence type="predicted"/>
<feature type="transmembrane region" description="Helical" evidence="5">
    <location>
        <begin position="370"/>
        <end position="390"/>
    </location>
</feature>
<dbReference type="EMBL" id="JAPCXC010000141">
    <property type="protein sequence ID" value="KAJ1604479.1"/>
    <property type="molecule type" value="Genomic_DNA"/>
</dbReference>
<name>A0A9D5DI96_9CRYT</name>
<keyword evidence="2 5" id="KW-0812">Transmembrane</keyword>
<gene>
    <name evidence="6" type="ORF">OJ253_3651</name>
</gene>
<dbReference type="NCBIfam" id="TIGR00803">
    <property type="entry name" value="nst"/>
    <property type="match status" value="1"/>
</dbReference>
<comment type="caution">
    <text evidence="6">The sequence shown here is derived from an EMBL/GenBank/DDBJ whole genome shotgun (WGS) entry which is preliminary data.</text>
</comment>
<dbReference type="PIRSF" id="PIRSF005799">
    <property type="entry name" value="UDP-gal_transpt"/>
    <property type="match status" value="1"/>
</dbReference>